<feature type="region of interest" description="Disordered" evidence="3">
    <location>
        <begin position="1"/>
        <end position="82"/>
    </location>
</feature>
<keyword evidence="2" id="KW-0677">Repeat</keyword>
<feature type="compositionally biased region" description="Basic residues" evidence="3">
    <location>
        <begin position="69"/>
        <end position="79"/>
    </location>
</feature>
<evidence type="ECO:0000256" key="2">
    <source>
        <dbReference type="ARBA" id="ARBA00022737"/>
    </source>
</evidence>
<dbReference type="Gene3D" id="2.130.10.10">
    <property type="entry name" value="YVTN repeat-like/Quinoprotein amine dehydrogenase"/>
    <property type="match status" value="1"/>
</dbReference>
<reference evidence="4 5" key="1">
    <citation type="submission" date="2017-09" db="EMBL/GenBank/DDBJ databases">
        <authorList>
            <consortium name="International Durum Wheat Genome Sequencing Consortium (IDWGSC)"/>
            <person name="Milanesi L."/>
        </authorList>
    </citation>
    <scope>NUCLEOTIDE SEQUENCE [LARGE SCALE GENOMIC DNA]</scope>
    <source>
        <strain evidence="5">cv. Svevo</strain>
    </source>
</reference>
<accession>A0A9R1QCA3</accession>
<dbReference type="GO" id="GO:0010997">
    <property type="term" value="F:anaphase-promoting complex binding"/>
    <property type="evidence" value="ECO:0007669"/>
    <property type="project" value="InterPro"/>
</dbReference>
<evidence type="ECO:0000256" key="3">
    <source>
        <dbReference type="SAM" id="MobiDB-lite"/>
    </source>
</evidence>
<evidence type="ECO:0000313" key="5">
    <source>
        <dbReference type="Proteomes" id="UP000324705"/>
    </source>
</evidence>
<dbReference type="InterPro" id="IPR033010">
    <property type="entry name" value="Cdc20/Fizzy"/>
</dbReference>
<dbReference type="PANTHER" id="PTHR19918:SF36">
    <property type="entry name" value="PROTEIN FIZZY-RELATED 3"/>
    <property type="match status" value="1"/>
</dbReference>
<dbReference type="InterPro" id="IPR015943">
    <property type="entry name" value="WD40/YVTN_repeat-like_dom_sf"/>
</dbReference>
<dbReference type="PANTHER" id="PTHR19918">
    <property type="entry name" value="CELL DIVISION CYCLE 20 CDC20 FIZZY -RELATED"/>
    <property type="match status" value="1"/>
</dbReference>
<dbReference type="AlphaFoldDB" id="A0A9R1QCA3"/>
<dbReference type="GO" id="GO:1905786">
    <property type="term" value="P:positive regulation of anaphase-promoting complex-dependent catabolic process"/>
    <property type="evidence" value="ECO:0007669"/>
    <property type="project" value="TreeGrafter"/>
</dbReference>
<evidence type="ECO:0000313" key="4">
    <source>
        <dbReference type="EMBL" id="VAH74706.1"/>
    </source>
</evidence>
<keyword evidence="1" id="KW-0853">WD repeat</keyword>
<dbReference type="EMBL" id="LT934116">
    <property type="protein sequence ID" value="VAH74706.1"/>
    <property type="molecule type" value="Genomic_DNA"/>
</dbReference>
<name>A0A9R1QCA3_TRITD</name>
<dbReference type="Gramene" id="TRITD3Bv1G065310.1">
    <property type="protein sequence ID" value="TRITD3Bv1G065310.1"/>
    <property type="gene ID" value="TRITD3Bv1G065310"/>
</dbReference>
<evidence type="ECO:0000256" key="1">
    <source>
        <dbReference type="ARBA" id="ARBA00022574"/>
    </source>
</evidence>
<dbReference type="GO" id="GO:0005680">
    <property type="term" value="C:anaphase-promoting complex"/>
    <property type="evidence" value="ECO:0007669"/>
    <property type="project" value="TreeGrafter"/>
</dbReference>
<keyword evidence="5" id="KW-1185">Reference proteome</keyword>
<gene>
    <name evidence="4" type="ORF">TRITD_3Bv1G065310</name>
</gene>
<dbReference type="Proteomes" id="UP000324705">
    <property type="component" value="Chromosome 3B"/>
</dbReference>
<organism evidence="4 5">
    <name type="scientific">Triticum turgidum subsp. durum</name>
    <name type="common">Durum wheat</name>
    <name type="synonym">Triticum durum</name>
    <dbReference type="NCBI Taxonomy" id="4567"/>
    <lineage>
        <taxon>Eukaryota</taxon>
        <taxon>Viridiplantae</taxon>
        <taxon>Streptophyta</taxon>
        <taxon>Embryophyta</taxon>
        <taxon>Tracheophyta</taxon>
        <taxon>Spermatophyta</taxon>
        <taxon>Magnoliopsida</taxon>
        <taxon>Liliopsida</taxon>
        <taxon>Poales</taxon>
        <taxon>Poaceae</taxon>
        <taxon>BOP clade</taxon>
        <taxon>Pooideae</taxon>
        <taxon>Triticodae</taxon>
        <taxon>Triticeae</taxon>
        <taxon>Triticinae</taxon>
        <taxon>Triticum</taxon>
    </lineage>
</organism>
<feature type="compositionally biased region" description="Low complexity" evidence="3">
    <location>
        <begin position="35"/>
        <end position="53"/>
    </location>
</feature>
<dbReference type="GO" id="GO:1990757">
    <property type="term" value="F:ubiquitin ligase activator activity"/>
    <property type="evidence" value="ECO:0007669"/>
    <property type="project" value="TreeGrafter"/>
</dbReference>
<proteinExistence type="predicted"/>
<protein>
    <submittedName>
        <fullName evidence="4">Uncharacterized protein</fullName>
    </submittedName>
</protein>
<dbReference type="GO" id="GO:0031145">
    <property type="term" value="P:anaphase-promoting complex-dependent catabolic process"/>
    <property type="evidence" value="ECO:0007669"/>
    <property type="project" value="TreeGrafter"/>
</dbReference>
<sequence>MEAAVGEARGLGFPSHRRTTRPLAPHAGGFGWRRPSPGTTTPPSSSAPFSPFAKKLDCAGSAGSPTPKKAPRKVPKTPHKVLDAPSLQDDFYLNLVDWSSQNMLAVGLGTCVYL</sequence>